<accession>A0A7Z0AYK2</accession>
<dbReference type="EMBL" id="JACCAU010000001">
    <property type="protein sequence ID" value="NYH13580.1"/>
    <property type="molecule type" value="Genomic_DNA"/>
</dbReference>
<proteinExistence type="predicted"/>
<dbReference type="RefSeq" id="WP_179703311.1">
    <property type="nucleotide sequence ID" value="NZ_JACCAU010000001.1"/>
</dbReference>
<protein>
    <submittedName>
        <fullName evidence="1">Putative amidohydrolase YtcJ</fullName>
    </submittedName>
</protein>
<gene>
    <name evidence="1" type="ORF">GGD41_000808</name>
</gene>
<dbReference type="GO" id="GO:0016787">
    <property type="term" value="F:hydrolase activity"/>
    <property type="evidence" value="ECO:0007669"/>
    <property type="project" value="UniProtKB-KW"/>
</dbReference>
<keyword evidence="1" id="KW-0378">Hydrolase</keyword>
<comment type="caution">
    <text evidence="1">The sequence shown here is derived from an EMBL/GenBank/DDBJ whole genome shotgun (WGS) entry which is preliminary data.</text>
</comment>
<reference evidence="1 2" key="1">
    <citation type="submission" date="2020-07" db="EMBL/GenBank/DDBJ databases">
        <title>Exploring microbial biodiversity for novel pathways involved in the catabolism of aromatic compounds derived from lignin.</title>
        <authorList>
            <person name="Elkins J."/>
        </authorList>
    </citation>
    <scope>NUCLEOTIDE SEQUENCE [LARGE SCALE GENOMIC DNA]</scope>
    <source>
        <strain evidence="1 2">H2C3B</strain>
    </source>
</reference>
<organism evidence="1 2">
    <name type="scientific">Paraburkholderia bryophila</name>
    <dbReference type="NCBI Taxonomy" id="420952"/>
    <lineage>
        <taxon>Bacteria</taxon>
        <taxon>Pseudomonadati</taxon>
        <taxon>Pseudomonadota</taxon>
        <taxon>Betaproteobacteria</taxon>
        <taxon>Burkholderiales</taxon>
        <taxon>Burkholderiaceae</taxon>
        <taxon>Paraburkholderia</taxon>
    </lineage>
</organism>
<dbReference type="Proteomes" id="UP000572540">
    <property type="component" value="Unassembled WGS sequence"/>
</dbReference>
<evidence type="ECO:0000313" key="1">
    <source>
        <dbReference type="EMBL" id="NYH13580.1"/>
    </source>
</evidence>
<name>A0A7Z0AYK2_9BURK</name>
<sequence>MAASGSTGKVDARRPASLAALSNDVRTVKPHRLAEVAVELTWFEGELVYGGLN</sequence>
<dbReference type="AlphaFoldDB" id="A0A7Z0AYK2"/>
<evidence type="ECO:0000313" key="2">
    <source>
        <dbReference type="Proteomes" id="UP000572540"/>
    </source>
</evidence>